<comment type="caution">
    <text evidence="1">The sequence shown here is derived from an EMBL/GenBank/DDBJ whole genome shotgun (WGS) entry which is preliminary data.</text>
</comment>
<keyword evidence="2" id="KW-1185">Reference proteome</keyword>
<evidence type="ECO:0000313" key="1">
    <source>
        <dbReference type="EMBL" id="KAG0418809.1"/>
    </source>
</evidence>
<dbReference type="Proteomes" id="UP000805193">
    <property type="component" value="Unassembled WGS sequence"/>
</dbReference>
<name>A0AC60PFB1_IXOPE</name>
<protein>
    <submittedName>
        <fullName evidence="1">Uncharacterized protein</fullName>
    </submittedName>
</protein>
<reference evidence="1 2" key="1">
    <citation type="journal article" date="2020" name="Cell">
        <title>Large-Scale Comparative Analyses of Tick Genomes Elucidate Their Genetic Diversity and Vector Capacities.</title>
        <authorList>
            <consortium name="Tick Genome and Microbiome Consortium (TIGMIC)"/>
            <person name="Jia N."/>
            <person name="Wang J."/>
            <person name="Shi W."/>
            <person name="Du L."/>
            <person name="Sun Y."/>
            <person name="Zhan W."/>
            <person name="Jiang J.F."/>
            <person name="Wang Q."/>
            <person name="Zhang B."/>
            <person name="Ji P."/>
            <person name="Bell-Sakyi L."/>
            <person name="Cui X.M."/>
            <person name="Yuan T.T."/>
            <person name="Jiang B.G."/>
            <person name="Yang W.F."/>
            <person name="Lam T.T."/>
            <person name="Chang Q.C."/>
            <person name="Ding S.J."/>
            <person name="Wang X.J."/>
            <person name="Zhu J.G."/>
            <person name="Ruan X.D."/>
            <person name="Zhao L."/>
            <person name="Wei J.T."/>
            <person name="Ye R.Z."/>
            <person name="Que T.C."/>
            <person name="Du C.H."/>
            <person name="Zhou Y.H."/>
            <person name="Cheng J.X."/>
            <person name="Dai P.F."/>
            <person name="Guo W.B."/>
            <person name="Han X.H."/>
            <person name="Huang E.J."/>
            <person name="Li L.F."/>
            <person name="Wei W."/>
            <person name="Gao Y.C."/>
            <person name="Liu J.Z."/>
            <person name="Shao H.Z."/>
            <person name="Wang X."/>
            <person name="Wang C.C."/>
            <person name="Yang T.C."/>
            <person name="Huo Q.B."/>
            <person name="Li W."/>
            <person name="Chen H.Y."/>
            <person name="Chen S.E."/>
            <person name="Zhou L.G."/>
            <person name="Ni X.B."/>
            <person name="Tian J.H."/>
            <person name="Sheng Y."/>
            <person name="Liu T."/>
            <person name="Pan Y.S."/>
            <person name="Xia L.Y."/>
            <person name="Li J."/>
            <person name="Zhao F."/>
            <person name="Cao W.C."/>
        </authorList>
    </citation>
    <scope>NUCLEOTIDE SEQUENCE [LARGE SCALE GENOMIC DNA]</scope>
    <source>
        <strain evidence="1">Iper-2018</strain>
    </source>
</reference>
<dbReference type="EMBL" id="JABSTQ010010698">
    <property type="protein sequence ID" value="KAG0418809.1"/>
    <property type="molecule type" value="Genomic_DNA"/>
</dbReference>
<sequence length="154" mass="16241">MSAVVQKFAIHESYDFPANDIALLKLAAPFDFAESKGYIGAICLPPKDLPLQDNVEATGWGYTVHGGPSSSHLLAVTIPTTSCRDEKIMFCAGSPGKGICDGDSGGPAVQKESGSSTLVGVVSARFICGVQEGIFTRVTAFTDWISENIIKLQS</sequence>
<accession>A0AC60PFB1</accession>
<organism evidence="1 2">
    <name type="scientific">Ixodes persulcatus</name>
    <name type="common">Taiga tick</name>
    <dbReference type="NCBI Taxonomy" id="34615"/>
    <lineage>
        <taxon>Eukaryota</taxon>
        <taxon>Metazoa</taxon>
        <taxon>Ecdysozoa</taxon>
        <taxon>Arthropoda</taxon>
        <taxon>Chelicerata</taxon>
        <taxon>Arachnida</taxon>
        <taxon>Acari</taxon>
        <taxon>Parasitiformes</taxon>
        <taxon>Ixodida</taxon>
        <taxon>Ixodoidea</taxon>
        <taxon>Ixodidae</taxon>
        <taxon>Ixodinae</taxon>
        <taxon>Ixodes</taxon>
    </lineage>
</organism>
<proteinExistence type="predicted"/>
<gene>
    <name evidence="1" type="ORF">HPB47_004574</name>
</gene>
<evidence type="ECO:0000313" key="2">
    <source>
        <dbReference type="Proteomes" id="UP000805193"/>
    </source>
</evidence>